<dbReference type="AlphaFoldDB" id="A0A4R7TBP7"/>
<proteinExistence type="predicted"/>
<name>A0A4R7TBP7_9ACTN</name>
<organism evidence="1 2">
    <name type="scientific">Kribbella voronezhensis</name>
    <dbReference type="NCBI Taxonomy" id="2512212"/>
    <lineage>
        <taxon>Bacteria</taxon>
        <taxon>Bacillati</taxon>
        <taxon>Actinomycetota</taxon>
        <taxon>Actinomycetes</taxon>
        <taxon>Propionibacteriales</taxon>
        <taxon>Kribbellaceae</taxon>
        <taxon>Kribbella</taxon>
    </lineage>
</organism>
<reference evidence="1 2" key="1">
    <citation type="submission" date="2019-03" db="EMBL/GenBank/DDBJ databases">
        <title>Genomic Encyclopedia of Type Strains, Phase III (KMG-III): the genomes of soil and plant-associated and newly described type strains.</title>
        <authorList>
            <person name="Whitman W."/>
        </authorList>
    </citation>
    <scope>NUCLEOTIDE SEQUENCE [LARGE SCALE GENOMIC DNA]</scope>
    <source>
        <strain evidence="1 2">VKM Ac-2575</strain>
    </source>
</reference>
<dbReference type="Proteomes" id="UP000295151">
    <property type="component" value="Unassembled WGS sequence"/>
</dbReference>
<dbReference type="RefSeq" id="WP_133979554.1">
    <property type="nucleotide sequence ID" value="NZ_SOCE01000001.1"/>
</dbReference>
<comment type="caution">
    <text evidence="1">The sequence shown here is derived from an EMBL/GenBank/DDBJ whole genome shotgun (WGS) entry which is preliminary data.</text>
</comment>
<protein>
    <submittedName>
        <fullName evidence="1">Uncharacterized protein</fullName>
    </submittedName>
</protein>
<dbReference type="OrthoDB" id="5178799at2"/>
<evidence type="ECO:0000313" key="1">
    <source>
        <dbReference type="EMBL" id="TDU89490.1"/>
    </source>
</evidence>
<evidence type="ECO:0000313" key="2">
    <source>
        <dbReference type="Proteomes" id="UP000295151"/>
    </source>
</evidence>
<accession>A0A4R7TBP7</accession>
<dbReference type="EMBL" id="SOCE01000001">
    <property type="protein sequence ID" value="TDU89490.1"/>
    <property type="molecule type" value="Genomic_DNA"/>
</dbReference>
<gene>
    <name evidence="1" type="ORF">EV138_3060</name>
</gene>
<keyword evidence="2" id="KW-1185">Reference proteome</keyword>
<sequence>MPEARIVWRGKQLNQRTVAMIQAAERLAKFQFTILQGSYNKGGVAASAGTHDGGGAVDVACAGLDQAQRQAVVRALRQVGFAAWLRTPAQSDWPYHVHAVAQGDKDLSRGAANQVAEYRRCRNGLANRGRDDGPPGYYGMTWELYLHYHPNPVPGVQPPPPPNTTISLGAMEYARTHDSMNGVWGADRAQVLAWAAHPKVAAISQAETRPPAGVPWHLHFQQMVKKIQLKFKLPATGVFTAATGAVMQRYGYTIIA</sequence>